<proteinExistence type="predicted"/>
<reference evidence="5" key="2">
    <citation type="submission" date="2025-08" db="UniProtKB">
        <authorList>
            <consortium name="Ensembl"/>
        </authorList>
    </citation>
    <scope>IDENTIFICATION</scope>
</reference>
<accession>A0A4W5PUU3</accession>
<protein>
    <submittedName>
        <fullName evidence="5">Uncharacterized protein</fullName>
    </submittedName>
</protein>
<evidence type="ECO:0000256" key="2">
    <source>
        <dbReference type="ARBA" id="ARBA00022490"/>
    </source>
</evidence>
<dbReference type="PANTHER" id="PTHR45984:SF3">
    <property type="entry name" value="SPERM-ASSOCIATED ANTIGEN 1"/>
    <property type="match status" value="1"/>
</dbReference>
<dbReference type="InterPro" id="IPR051982">
    <property type="entry name" value="CiliaryAsmbly_MitoImport"/>
</dbReference>
<keyword evidence="6" id="KW-1185">Reference proteome</keyword>
<comment type="subcellular location">
    <subcellularLocation>
        <location evidence="1">Cytoplasm</location>
    </subcellularLocation>
</comment>
<evidence type="ECO:0000256" key="4">
    <source>
        <dbReference type="ARBA" id="ARBA00022803"/>
    </source>
</evidence>
<dbReference type="SUPFAM" id="SSF48452">
    <property type="entry name" value="TPR-like"/>
    <property type="match status" value="1"/>
</dbReference>
<dbReference type="Proteomes" id="UP000314982">
    <property type="component" value="Unassembled WGS sequence"/>
</dbReference>
<sequence>SIEIHYNTVVLHSASIEIHYNTVVLHSASIEIHYNTVVLHSASIEIHYNTVVLHSASIEIHYNTVVLHSASIEIHYNTVVLHSVLRALCFLKLDMFAEAKQDCDSALRLEPANKKAFYRRAMANKGLKDYLVSSSGHVCPCAPVRVYICVFVCLFDCVPIPRTTWPAALTCRRCCSRTPT</sequence>
<dbReference type="AlphaFoldDB" id="A0A4W5PUU3"/>
<dbReference type="GO" id="GO:0005829">
    <property type="term" value="C:cytosol"/>
    <property type="evidence" value="ECO:0007669"/>
    <property type="project" value="TreeGrafter"/>
</dbReference>
<keyword evidence="3" id="KW-0677">Repeat</keyword>
<evidence type="ECO:0000313" key="5">
    <source>
        <dbReference type="Ensembl" id="ENSHHUP00000067337.1"/>
    </source>
</evidence>
<dbReference type="InterPro" id="IPR011990">
    <property type="entry name" value="TPR-like_helical_dom_sf"/>
</dbReference>
<reference evidence="5" key="3">
    <citation type="submission" date="2025-09" db="UniProtKB">
        <authorList>
            <consortium name="Ensembl"/>
        </authorList>
    </citation>
    <scope>IDENTIFICATION</scope>
</reference>
<organism evidence="5 6">
    <name type="scientific">Hucho hucho</name>
    <name type="common">huchen</name>
    <dbReference type="NCBI Taxonomy" id="62062"/>
    <lineage>
        <taxon>Eukaryota</taxon>
        <taxon>Metazoa</taxon>
        <taxon>Chordata</taxon>
        <taxon>Craniata</taxon>
        <taxon>Vertebrata</taxon>
        <taxon>Euteleostomi</taxon>
        <taxon>Actinopterygii</taxon>
        <taxon>Neopterygii</taxon>
        <taxon>Teleostei</taxon>
        <taxon>Protacanthopterygii</taxon>
        <taxon>Salmoniformes</taxon>
        <taxon>Salmonidae</taxon>
        <taxon>Salmoninae</taxon>
        <taxon>Hucho</taxon>
    </lineage>
</organism>
<evidence type="ECO:0000256" key="3">
    <source>
        <dbReference type="ARBA" id="ARBA00022737"/>
    </source>
</evidence>
<keyword evidence="4" id="KW-0802">TPR repeat</keyword>
<dbReference type="PANTHER" id="PTHR45984">
    <property type="entry name" value="RNA (RNA) POLYMERASE II ASSOCIATED PROTEIN HOMOLOG"/>
    <property type="match status" value="1"/>
</dbReference>
<dbReference type="Ensembl" id="ENSHHUT00000069602.1">
    <property type="protein sequence ID" value="ENSHHUP00000067337.1"/>
    <property type="gene ID" value="ENSHHUG00000039695.1"/>
</dbReference>
<dbReference type="STRING" id="62062.ENSHHUP00000067337"/>
<keyword evidence="2" id="KW-0963">Cytoplasm</keyword>
<dbReference type="Gene3D" id="1.25.40.10">
    <property type="entry name" value="Tetratricopeptide repeat domain"/>
    <property type="match status" value="1"/>
</dbReference>
<evidence type="ECO:0000313" key="6">
    <source>
        <dbReference type="Proteomes" id="UP000314982"/>
    </source>
</evidence>
<reference evidence="6" key="1">
    <citation type="submission" date="2018-06" db="EMBL/GenBank/DDBJ databases">
        <title>Genome assembly of Danube salmon.</title>
        <authorList>
            <person name="Macqueen D.J."/>
            <person name="Gundappa M.K."/>
        </authorList>
    </citation>
    <scope>NUCLEOTIDE SEQUENCE [LARGE SCALE GENOMIC DNA]</scope>
</reference>
<evidence type="ECO:0000256" key="1">
    <source>
        <dbReference type="ARBA" id="ARBA00004496"/>
    </source>
</evidence>
<name>A0A4W5PUU3_9TELE</name>